<dbReference type="AlphaFoldDB" id="A0A1G2TWH2"/>
<dbReference type="PANTHER" id="PTHR34293:SF1">
    <property type="entry name" value="HTH-TYPE TRANSCRIPTIONAL REGULATOR TRMBL2"/>
    <property type="match status" value="1"/>
</dbReference>
<accession>A0A1G2TWH2</accession>
<dbReference type="STRING" id="1802758.A3A96_03250"/>
<dbReference type="InterPro" id="IPR036390">
    <property type="entry name" value="WH_DNA-bd_sf"/>
</dbReference>
<dbReference type="EMBL" id="MHWB01000011">
    <property type="protein sequence ID" value="OHB01656.1"/>
    <property type="molecule type" value="Genomic_DNA"/>
</dbReference>
<dbReference type="SUPFAM" id="SSF46785">
    <property type="entry name" value="Winged helix' DNA-binding domain"/>
    <property type="match status" value="1"/>
</dbReference>
<evidence type="ECO:0000313" key="3">
    <source>
        <dbReference type="Proteomes" id="UP000177707"/>
    </source>
</evidence>
<comment type="caution">
    <text evidence="2">The sequence shown here is derived from an EMBL/GenBank/DDBJ whole genome shotgun (WGS) entry which is preliminary data.</text>
</comment>
<dbReference type="InterPro" id="IPR036388">
    <property type="entry name" value="WH-like_DNA-bd_sf"/>
</dbReference>
<organism evidence="2 3">
    <name type="scientific">Candidatus Zambryskibacteria bacterium RIFCSPLOWO2_01_FULL_39_39</name>
    <dbReference type="NCBI Taxonomy" id="1802758"/>
    <lineage>
        <taxon>Bacteria</taxon>
        <taxon>Candidatus Zambryskiibacteriota</taxon>
    </lineage>
</organism>
<dbReference type="InterPro" id="IPR002831">
    <property type="entry name" value="Tscrpt_reg_TrmB_N"/>
</dbReference>
<evidence type="ECO:0000313" key="2">
    <source>
        <dbReference type="EMBL" id="OHB01656.1"/>
    </source>
</evidence>
<dbReference type="Proteomes" id="UP000177707">
    <property type="component" value="Unassembled WGS sequence"/>
</dbReference>
<name>A0A1G2TWH2_9BACT</name>
<dbReference type="Gene3D" id="1.10.10.10">
    <property type="entry name" value="Winged helix-like DNA-binding domain superfamily/Winged helix DNA-binding domain"/>
    <property type="match status" value="1"/>
</dbReference>
<evidence type="ECO:0000259" key="1">
    <source>
        <dbReference type="Pfam" id="PF01978"/>
    </source>
</evidence>
<protein>
    <recommendedName>
        <fullName evidence="1">Transcription regulator TrmB N-terminal domain-containing protein</fullName>
    </recommendedName>
</protein>
<dbReference type="InterPro" id="IPR051797">
    <property type="entry name" value="TrmB-like"/>
</dbReference>
<sequence>MLEKYLQDIGLSDKEATVYLTLLAVEHASVLDLAKKTKIKRPTVYVVLESLSKKGLVSETTIGKKTHYQAEPPERLETFVEKRKIALEESQRTLKDVIPQIKSIARETGERPVVKYFEGKEGIISASEEMFRNETGGGEPIYLIYPKDLLDEMFPEQERSKFKKIRLDKKVKSKFLYTYNNGEVASDEMGERMKLDSGKCPITCDIAIYKDKVRISVLGKRLSSIFIQSKDVAETLKSLFNITFNSLKK</sequence>
<dbReference type="CDD" id="cd00090">
    <property type="entry name" value="HTH_ARSR"/>
    <property type="match status" value="1"/>
</dbReference>
<gene>
    <name evidence="2" type="ORF">A3A96_03250</name>
</gene>
<dbReference type="PANTHER" id="PTHR34293">
    <property type="entry name" value="HTH-TYPE TRANSCRIPTIONAL REGULATOR TRMBL2"/>
    <property type="match status" value="1"/>
</dbReference>
<reference evidence="2 3" key="1">
    <citation type="journal article" date="2016" name="Nat. Commun.">
        <title>Thousands of microbial genomes shed light on interconnected biogeochemical processes in an aquifer system.</title>
        <authorList>
            <person name="Anantharaman K."/>
            <person name="Brown C.T."/>
            <person name="Hug L.A."/>
            <person name="Sharon I."/>
            <person name="Castelle C.J."/>
            <person name="Probst A.J."/>
            <person name="Thomas B.C."/>
            <person name="Singh A."/>
            <person name="Wilkins M.J."/>
            <person name="Karaoz U."/>
            <person name="Brodie E.L."/>
            <person name="Williams K.H."/>
            <person name="Hubbard S.S."/>
            <person name="Banfield J.F."/>
        </authorList>
    </citation>
    <scope>NUCLEOTIDE SEQUENCE [LARGE SCALE GENOMIC DNA]</scope>
</reference>
<proteinExistence type="predicted"/>
<feature type="domain" description="Transcription regulator TrmB N-terminal" evidence="1">
    <location>
        <begin position="6"/>
        <end position="74"/>
    </location>
</feature>
<dbReference type="Pfam" id="PF01978">
    <property type="entry name" value="TrmB"/>
    <property type="match status" value="1"/>
</dbReference>
<dbReference type="InterPro" id="IPR011991">
    <property type="entry name" value="ArsR-like_HTH"/>
</dbReference>